<feature type="compositionally biased region" description="Basic residues" evidence="1">
    <location>
        <begin position="1"/>
        <end position="13"/>
    </location>
</feature>
<reference evidence="4" key="1">
    <citation type="submission" date="2017-07" db="EMBL/GenBank/DDBJ databases">
        <title>Draft genome sequence of Effusibacillus lacus strain skLN1.</title>
        <authorList>
            <person name="Watanabe M."/>
            <person name="Kojima H."/>
            <person name="Fukui M."/>
        </authorList>
    </citation>
    <scope>NUCLEOTIDE SEQUENCE [LARGE SCALE GENOMIC DNA]</scope>
    <source>
        <strain evidence="4">skLN1</strain>
    </source>
</reference>
<dbReference type="AlphaFoldDB" id="A0A292YQ96"/>
<dbReference type="PANTHER" id="PTHR43031:SF1">
    <property type="entry name" value="PYRIDINE NUCLEOTIDE-DISULPHIDE OXIDOREDUCTASE"/>
    <property type="match status" value="1"/>
</dbReference>
<keyword evidence="4" id="KW-1185">Reference proteome</keyword>
<dbReference type="EMBL" id="BDUF01000095">
    <property type="protein sequence ID" value="GAX91356.1"/>
    <property type="molecule type" value="Genomic_DNA"/>
</dbReference>
<dbReference type="PANTHER" id="PTHR43031">
    <property type="entry name" value="FAD-DEPENDENT OXIDOREDUCTASE"/>
    <property type="match status" value="1"/>
</dbReference>
<dbReference type="SMART" id="SM00450">
    <property type="entry name" value="RHOD"/>
    <property type="match status" value="1"/>
</dbReference>
<dbReference type="Proteomes" id="UP000217785">
    <property type="component" value="Unassembled WGS sequence"/>
</dbReference>
<name>A0A292YQ96_9BACL</name>
<evidence type="ECO:0000259" key="2">
    <source>
        <dbReference type="PROSITE" id="PS50206"/>
    </source>
</evidence>
<dbReference type="InterPro" id="IPR050229">
    <property type="entry name" value="GlpE_sulfurtransferase"/>
</dbReference>
<keyword evidence="3" id="KW-0808">Transferase</keyword>
<dbReference type="GO" id="GO:0016740">
    <property type="term" value="F:transferase activity"/>
    <property type="evidence" value="ECO:0007669"/>
    <property type="project" value="UniProtKB-KW"/>
</dbReference>
<accession>A0A292YQ96</accession>
<sequence>MPHQKKVPVRRRFNPASDSSLPKVRFPRHDHNHTHHHDDDYDNEFDLYPMHLVPLLNQSSLEGTIIDVREQWEYEKVRIEGSVNIPMRQLPQSVSSLNHHDSYYIVCSQGFRGSYAAAYLRSLGYQKVYNIQTGIMGIAELLDRKQESPSWLLVQ</sequence>
<evidence type="ECO:0000313" key="3">
    <source>
        <dbReference type="EMBL" id="GAX91356.1"/>
    </source>
</evidence>
<dbReference type="InterPro" id="IPR001763">
    <property type="entry name" value="Rhodanese-like_dom"/>
</dbReference>
<dbReference type="CDD" id="cd00158">
    <property type="entry name" value="RHOD"/>
    <property type="match status" value="1"/>
</dbReference>
<comment type="caution">
    <text evidence="3">The sequence shown here is derived from an EMBL/GenBank/DDBJ whole genome shotgun (WGS) entry which is preliminary data.</text>
</comment>
<dbReference type="Pfam" id="PF00581">
    <property type="entry name" value="Rhodanese"/>
    <property type="match status" value="1"/>
</dbReference>
<dbReference type="RefSeq" id="WP_096183075.1">
    <property type="nucleotide sequence ID" value="NZ_BDUF01000095.1"/>
</dbReference>
<organism evidence="3 4">
    <name type="scientific">Effusibacillus lacus</name>
    <dbReference type="NCBI Taxonomy" id="1348429"/>
    <lineage>
        <taxon>Bacteria</taxon>
        <taxon>Bacillati</taxon>
        <taxon>Bacillota</taxon>
        <taxon>Bacilli</taxon>
        <taxon>Bacillales</taxon>
        <taxon>Alicyclobacillaceae</taxon>
        <taxon>Effusibacillus</taxon>
    </lineage>
</organism>
<evidence type="ECO:0000256" key="1">
    <source>
        <dbReference type="SAM" id="MobiDB-lite"/>
    </source>
</evidence>
<dbReference type="InterPro" id="IPR036873">
    <property type="entry name" value="Rhodanese-like_dom_sf"/>
</dbReference>
<dbReference type="OrthoDB" id="9800872at2"/>
<proteinExistence type="predicted"/>
<feature type="region of interest" description="Disordered" evidence="1">
    <location>
        <begin position="1"/>
        <end position="37"/>
    </location>
</feature>
<gene>
    <name evidence="3" type="ORF">EFBL_3025</name>
</gene>
<evidence type="ECO:0000313" key="4">
    <source>
        <dbReference type="Proteomes" id="UP000217785"/>
    </source>
</evidence>
<dbReference type="PROSITE" id="PS50206">
    <property type="entry name" value="RHODANESE_3"/>
    <property type="match status" value="1"/>
</dbReference>
<dbReference type="Gene3D" id="3.40.250.10">
    <property type="entry name" value="Rhodanese-like domain"/>
    <property type="match status" value="1"/>
</dbReference>
<feature type="domain" description="Rhodanese" evidence="2">
    <location>
        <begin position="64"/>
        <end position="147"/>
    </location>
</feature>
<protein>
    <submittedName>
        <fullName evidence="3">Sulfurtransferase</fullName>
    </submittedName>
</protein>
<dbReference type="SUPFAM" id="SSF52821">
    <property type="entry name" value="Rhodanese/Cell cycle control phosphatase"/>
    <property type="match status" value="1"/>
</dbReference>
<feature type="compositionally biased region" description="Basic residues" evidence="1">
    <location>
        <begin position="25"/>
        <end position="35"/>
    </location>
</feature>